<name>A0A1T4N8P2_9FUSO</name>
<reference evidence="1 2" key="1">
    <citation type="submission" date="2017-02" db="EMBL/GenBank/DDBJ databases">
        <authorList>
            <person name="Peterson S.W."/>
        </authorList>
    </citation>
    <scope>NUCLEOTIDE SEQUENCE [LARGE SCALE GENOMIC DNA]</scope>
    <source>
        <strain evidence="1 2">ATCC 700028</strain>
    </source>
</reference>
<dbReference type="AlphaFoldDB" id="A0A1T4N8P2"/>
<dbReference type="OrthoDB" id="88408at2"/>
<organism evidence="1 2">
    <name type="scientific">Cetobacterium ceti</name>
    <dbReference type="NCBI Taxonomy" id="180163"/>
    <lineage>
        <taxon>Bacteria</taxon>
        <taxon>Fusobacteriati</taxon>
        <taxon>Fusobacteriota</taxon>
        <taxon>Fusobacteriia</taxon>
        <taxon>Fusobacteriales</taxon>
        <taxon>Fusobacteriaceae</taxon>
        <taxon>Cetobacterium</taxon>
    </lineage>
</organism>
<accession>A0A1T4N8P2</accession>
<dbReference type="RefSeq" id="WP_078693940.1">
    <property type="nucleotide sequence ID" value="NZ_FUWX01000010.1"/>
</dbReference>
<keyword evidence="2" id="KW-1185">Reference proteome</keyword>
<gene>
    <name evidence="1" type="ORF">SAMN02745174_01450</name>
</gene>
<evidence type="ECO:0000313" key="2">
    <source>
        <dbReference type="Proteomes" id="UP000191153"/>
    </source>
</evidence>
<proteinExistence type="predicted"/>
<dbReference type="EMBL" id="FUWX01000010">
    <property type="protein sequence ID" value="SJZ75218.1"/>
    <property type="molecule type" value="Genomic_DNA"/>
</dbReference>
<sequence>MNLELQKKIFEKVLDYESNGEVFEEIEVVSPNCFVSTVTKETKRKYITTLDLKNILEEFSLDEINEGTKNLIEKSFLKGNRVSQTTGESFYEIIGALCDMEDFLEDF</sequence>
<evidence type="ECO:0000313" key="1">
    <source>
        <dbReference type="EMBL" id="SJZ75218.1"/>
    </source>
</evidence>
<protein>
    <submittedName>
        <fullName evidence="1">Uncharacterized protein</fullName>
    </submittedName>
</protein>
<dbReference type="Proteomes" id="UP000191153">
    <property type="component" value="Unassembled WGS sequence"/>
</dbReference>